<evidence type="ECO:0000256" key="1">
    <source>
        <dbReference type="SAM" id="MobiDB-lite"/>
    </source>
</evidence>
<evidence type="ECO:0000313" key="3">
    <source>
        <dbReference type="EMBL" id="GHB07814.1"/>
    </source>
</evidence>
<reference evidence="4" key="1">
    <citation type="journal article" date="2019" name="Int. J. Syst. Evol. Microbiol.">
        <title>The Global Catalogue of Microorganisms (GCM) 10K type strain sequencing project: providing services to taxonomists for standard genome sequencing and annotation.</title>
        <authorList>
            <consortium name="The Broad Institute Genomics Platform"/>
            <consortium name="The Broad Institute Genome Sequencing Center for Infectious Disease"/>
            <person name="Wu L."/>
            <person name="Ma J."/>
        </authorList>
    </citation>
    <scope>NUCLEOTIDE SEQUENCE [LARGE SCALE GENOMIC DNA]</scope>
    <source>
        <strain evidence="4">JCM 4737</strain>
    </source>
</reference>
<feature type="transmembrane region" description="Helical" evidence="2">
    <location>
        <begin position="510"/>
        <end position="529"/>
    </location>
</feature>
<dbReference type="SUPFAM" id="SSF63411">
    <property type="entry name" value="LuxS/MPP-like metallohydrolase"/>
    <property type="match status" value="2"/>
</dbReference>
<evidence type="ECO:0000313" key="4">
    <source>
        <dbReference type="Proteomes" id="UP000599437"/>
    </source>
</evidence>
<evidence type="ECO:0000256" key="2">
    <source>
        <dbReference type="SAM" id="Phobius"/>
    </source>
</evidence>
<accession>A0ABQ3DQ78</accession>
<feature type="compositionally biased region" description="Pro residues" evidence="1">
    <location>
        <begin position="472"/>
        <end position="485"/>
    </location>
</feature>
<dbReference type="InterPro" id="IPR011249">
    <property type="entry name" value="Metalloenz_LuxS/M16"/>
</dbReference>
<keyword evidence="2" id="KW-0472">Membrane</keyword>
<feature type="region of interest" description="Disordered" evidence="1">
    <location>
        <begin position="467"/>
        <end position="506"/>
    </location>
</feature>
<dbReference type="Proteomes" id="UP000599437">
    <property type="component" value="Unassembled WGS sequence"/>
</dbReference>
<keyword evidence="4" id="KW-1185">Reference proteome</keyword>
<keyword evidence="2" id="KW-1133">Transmembrane helix</keyword>
<dbReference type="EMBL" id="BMVO01000009">
    <property type="protein sequence ID" value="GHB07814.1"/>
    <property type="molecule type" value="Genomic_DNA"/>
</dbReference>
<proteinExistence type="predicted"/>
<sequence>MAEGIIETEVDGIRTVLAHRPGPVTAGLLFRVGRADETLATSGITHLVEHLALHGHGMSDLHYNGATAGTHTHFHVQGGDDEIVEYLNGVCASLRDLPLHRLETEKEILRTEAAGRGAGPQHDMALWRYGAQGHGLTSYQELGLRRADATAVSDWARTRFTRENAVLWITSGTLPEGLDLRLPSGSWQPLPPVTSALPRTPAYIKGDDGVVVLDAVVRRSTAASVFSAVLGKALFRDLRQKGGYSYTAESDYTPRDAEFATITAVADSLPAKQDAVVGGFVDVLAALRVGRIEQADLDAARTAVLKQYEIPDLAAAKLPSYALGLLTRHPVQSDEEHIAELRALTVADLHAVAREVSANALLKVPGGEADWAGYVAAPSDSAELLTGSRHAYLADDTAALLIAPEGVSLTSPGNRVTVRYAECAVMLAYPDGGRHLIGNDGFSLSVEPTLYRMDAADLARIDAGVPPHAVVPMPPRDPQRIPGPPPERDREGRKDRARVHATPASPGSPASMWVFGVLAFLWGLVALVATSEEFDSTLYAAPDWAFVVFLWLLEAGLLFPVVTALRRRRRVA</sequence>
<dbReference type="Gene3D" id="3.30.830.10">
    <property type="entry name" value="Metalloenzyme, LuxS/M16 peptidase-like"/>
    <property type="match status" value="2"/>
</dbReference>
<name>A0ABQ3DQ78_9ACTN</name>
<protein>
    <recommendedName>
        <fullName evidence="5">Insulinase family protein</fullName>
    </recommendedName>
</protein>
<comment type="caution">
    <text evidence="3">The sequence shown here is derived from an EMBL/GenBank/DDBJ whole genome shotgun (WGS) entry which is preliminary data.</text>
</comment>
<gene>
    <name evidence="3" type="ORF">GCM10010346_33910</name>
</gene>
<evidence type="ECO:0008006" key="5">
    <source>
        <dbReference type="Google" id="ProtNLM"/>
    </source>
</evidence>
<feature type="transmembrane region" description="Helical" evidence="2">
    <location>
        <begin position="544"/>
        <end position="565"/>
    </location>
</feature>
<organism evidence="3 4">
    <name type="scientific">Streptomyces chryseus</name>
    <dbReference type="NCBI Taxonomy" id="68186"/>
    <lineage>
        <taxon>Bacteria</taxon>
        <taxon>Bacillati</taxon>
        <taxon>Actinomycetota</taxon>
        <taxon>Actinomycetes</taxon>
        <taxon>Kitasatosporales</taxon>
        <taxon>Streptomycetaceae</taxon>
        <taxon>Streptomyces</taxon>
    </lineage>
</organism>
<dbReference type="RefSeq" id="WP_138896201.1">
    <property type="nucleotide sequence ID" value="NZ_BMVO01000009.1"/>
</dbReference>
<keyword evidence="2" id="KW-0812">Transmembrane</keyword>